<proteinExistence type="predicted"/>
<sequence length="179" mass="19482">MAQGAQLRALTHSRWDETVCSRDELVPASSRVTIRSTSCLAGSPCQEQTGFQLLGEAVKTTPGQSGASELPRAPAFLPPQAGDRDDLAREKLVASGRPPRPQDIREHREAAELKSHQGARPGKEKPGPGRRRPTRPRGPPADSRRQGSRSHPRPARHAHEQLTPRLRRGRTAAPRDGSA</sequence>
<name>A0ABN8YU62_RANTA</name>
<accession>A0ABN8YU62</accession>
<feature type="region of interest" description="Disordered" evidence="1">
    <location>
        <begin position="57"/>
        <end position="179"/>
    </location>
</feature>
<evidence type="ECO:0000313" key="3">
    <source>
        <dbReference type="Proteomes" id="UP001176941"/>
    </source>
</evidence>
<organism evidence="2 3">
    <name type="scientific">Rangifer tarandus platyrhynchus</name>
    <name type="common">Svalbard reindeer</name>
    <dbReference type="NCBI Taxonomy" id="3082113"/>
    <lineage>
        <taxon>Eukaryota</taxon>
        <taxon>Metazoa</taxon>
        <taxon>Chordata</taxon>
        <taxon>Craniata</taxon>
        <taxon>Vertebrata</taxon>
        <taxon>Euteleostomi</taxon>
        <taxon>Mammalia</taxon>
        <taxon>Eutheria</taxon>
        <taxon>Laurasiatheria</taxon>
        <taxon>Artiodactyla</taxon>
        <taxon>Ruminantia</taxon>
        <taxon>Pecora</taxon>
        <taxon>Cervidae</taxon>
        <taxon>Odocoileinae</taxon>
        <taxon>Rangifer</taxon>
    </lineage>
</organism>
<feature type="compositionally biased region" description="Basic and acidic residues" evidence="1">
    <location>
        <begin position="100"/>
        <end position="127"/>
    </location>
</feature>
<gene>
    <name evidence="2" type="ORF">MRATA1EN1_LOCUS12915</name>
</gene>
<feature type="compositionally biased region" description="Basic residues" evidence="1">
    <location>
        <begin position="146"/>
        <end position="156"/>
    </location>
</feature>
<dbReference type="Proteomes" id="UP001176941">
    <property type="component" value="Chromosome 21"/>
</dbReference>
<keyword evidence="3" id="KW-1185">Reference proteome</keyword>
<feature type="compositionally biased region" description="Basic and acidic residues" evidence="1">
    <location>
        <begin position="82"/>
        <end position="92"/>
    </location>
</feature>
<evidence type="ECO:0000256" key="1">
    <source>
        <dbReference type="SAM" id="MobiDB-lite"/>
    </source>
</evidence>
<evidence type="ECO:0000313" key="2">
    <source>
        <dbReference type="EMBL" id="CAI9163953.1"/>
    </source>
</evidence>
<dbReference type="EMBL" id="OX459957">
    <property type="protein sequence ID" value="CAI9163953.1"/>
    <property type="molecule type" value="Genomic_DNA"/>
</dbReference>
<reference evidence="2" key="1">
    <citation type="submission" date="2023-04" db="EMBL/GenBank/DDBJ databases">
        <authorList>
            <consortium name="ELIXIR-Norway"/>
        </authorList>
    </citation>
    <scope>NUCLEOTIDE SEQUENCE [LARGE SCALE GENOMIC DNA]</scope>
</reference>
<protein>
    <submittedName>
        <fullName evidence="2">Uncharacterized protein</fullName>
    </submittedName>
</protein>